<evidence type="ECO:0000256" key="8">
    <source>
        <dbReference type="ARBA" id="ARBA00022982"/>
    </source>
</evidence>
<evidence type="ECO:0000313" key="11">
    <source>
        <dbReference type="EMBL" id="AAP20888.1"/>
    </source>
</evidence>
<organism evidence="11">
    <name type="scientific">Schistosoma japonicum</name>
    <name type="common">Blood fluke</name>
    <dbReference type="NCBI Taxonomy" id="6182"/>
    <lineage>
        <taxon>Eukaryota</taxon>
        <taxon>Metazoa</taxon>
        <taxon>Spiralia</taxon>
        <taxon>Lophotrochozoa</taxon>
        <taxon>Platyhelminthes</taxon>
        <taxon>Trematoda</taxon>
        <taxon>Digenea</taxon>
        <taxon>Strigeidida</taxon>
        <taxon>Schistosomatoidea</taxon>
        <taxon>Schistosomatidae</taxon>
        <taxon>Schistosoma</taxon>
    </lineage>
</organism>
<dbReference type="EC" id="1.6.99.3" evidence="12"/>
<evidence type="ECO:0000256" key="3">
    <source>
        <dbReference type="ARBA" id="ARBA00010261"/>
    </source>
</evidence>
<comment type="subunit">
    <text evidence="4">Complex I is composed of 45 different subunits.</text>
</comment>
<reference evidence="12" key="3">
    <citation type="submission" date="2009-03" db="EMBL/GenBank/DDBJ databases">
        <authorList>
            <person name="Gang L."/>
        </authorList>
    </citation>
    <scope>NUCLEOTIDE SEQUENCE</scope>
    <source>
        <strain evidence="12">Anhui</strain>
    </source>
</reference>
<evidence type="ECO:0000256" key="10">
    <source>
        <dbReference type="ARBA" id="ARBA00023136"/>
    </source>
</evidence>
<keyword evidence="12" id="KW-0560">Oxidoreductase</keyword>
<keyword evidence="7" id="KW-0999">Mitochondrion inner membrane</keyword>
<comment type="similarity">
    <text evidence="3">Belongs to the complex I NDUFA5 subunit family.</text>
</comment>
<reference evidence="12" key="2">
    <citation type="journal article" date="2009" name="Nature">
        <title>The Schistosoma japonicum genome reveals features of host-parasite interplay.</title>
        <authorList>
            <person name="Liu F."/>
            <person name="Zhou Y."/>
            <person name="Wang Z.Q."/>
            <person name="Lu G."/>
            <person name="Zheng H."/>
            <person name="Brindley P.J."/>
            <person name="McManus D.P."/>
            <person name="Blair D."/>
            <person name="Zhang Q.H."/>
            <person name="Zhong Y."/>
            <person name="Wang S."/>
            <person name="Han Z.G."/>
            <person name="Chen Z."/>
        </authorList>
    </citation>
    <scope>NUCLEOTIDE SEQUENCE</scope>
    <source>
        <strain evidence="12">Anhui</strain>
    </source>
</reference>
<evidence type="ECO:0000256" key="4">
    <source>
        <dbReference type="ARBA" id="ARBA00011533"/>
    </source>
</evidence>
<evidence type="ECO:0000256" key="2">
    <source>
        <dbReference type="ARBA" id="ARBA00004443"/>
    </source>
</evidence>
<dbReference type="Pfam" id="PF04716">
    <property type="entry name" value="ETC_C1_NDUFA5"/>
    <property type="match status" value="1"/>
</dbReference>
<keyword evidence="12" id="KW-0830">Ubiquinone</keyword>
<keyword evidence="6" id="KW-0679">Respiratory chain</keyword>
<protein>
    <submittedName>
        <fullName evidence="11">F1</fullName>
    </submittedName>
    <submittedName>
        <fullName evidence="12">NADH dehydrogenase (Ubiquinone) 1 alpha subcomplex 5</fullName>
        <ecNumber evidence="12">1.6.5.3</ecNumber>
        <ecNumber evidence="12">1.6.99.3</ecNumber>
    </submittedName>
</protein>
<evidence type="ECO:0000256" key="6">
    <source>
        <dbReference type="ARBA" id="ARBA00022660"/>
    </source>
</evidence>
<proteinExistence type="evidence at transcript level"/>
<evidence type="ECO:0000256" key="7">
    <source>
        <dbReference type="ARBA" id="ARBA00022792"/>
    </source>
</evidence>
<dbReference type="GO" id="GO:0016491">
    <property type="term" value="F:oxidoreductase activity"/>
    <property type="evidence" value="ECO:0007669"/>
    <property type="project" value="UniProtKB-KW"/>
</dbReference>
<dbReference type="EMBL" id="FN319869">
    <property type="protein sequence ID" value="CAX75595.1"/>
    <property type="molecule type" value="mRNA"/>
</dbReference>
<keyword evidence="8" id="KW-0249">Electron transport</keyword>
<dbReference type="PANTHER" id="PTHR12653">
    <property type="entry name" value="NADH-UBIQUINONE OXIDOREDUCTASE 13 KD-B SUBUNIT"/>
    <property type="match status" value="1"/>
</dbReference>
<dbReference type="PANTHER" id="PTHR12653:SF0">
    <property type="entry name" value="NADH DEHYDROGENASE [UBIQUINONE] 1 ALPHA SUBCOMPLEX SUBUNIT 5"/>
    <property type="match status" value="1"/>
</dbReference>
<keyword evidence="5" id="KW-0813">Transport</keyword>
<dbReference type="GO" id="GO:0022904">
    <property type="term" value="P:respiratory electron transport chain"/>
    <property type="evidence" value="ECO:0007669"/>
    <property type="project" value="InterPro"/>
</dbReference>
<dbReference type="EC" id="1.6.5.3" evidence="12"/>
<dbReference type="GO" id="GO:0005743">
    <property type="term" value="C:mitochondrial inner membrane"/>
    <property type="evidence" value="ECO:0007669"/>
    <property type="project" value="UniProtKB-SubCell"/>
</dbReference>
<evidence type="ECO:0000256" key="5">
    <source>
        <dbReference type="ARBA" id="ARBA00022448"/>
    </source>
</evidence>
<evidence type="ECO:0000256" key="9">
    <source>
        <dbReference type="ARBA" id="ARBA00023128"/>
    </source>
</evidence>
<evidence type="ECO:0000256" key="1">
    <source>
        <dbReference type="ARBA" id="ARBA00003195"/>
    </source>
</evidence>
<dbReference type="InterPro" id="IPR006806">
    <property type="entry name" value="NDUFA5"/>
</dbReference>
<dbReference type="EMBL" id="AY261995">
    <property type="protein sequence ID" value="AAP20888.1"/>
    <property type="molecule type" value="mRNA"/>
</dbReference>
<evidence type="ECO:0000313" key="12">
    <source>
        <dbReference type="EMBL" id="CAX70630.1"/>
    </source>
</evidence>
<keyword evidence="9" id="KW-0496">Mitochondrion</keyword>
<reference evidence="11" key="1">
    <citation type="submission" date="2003-03" db="EMBL/GenBank/DDBJ databases">
        <authorList>
            <person name="Chen L."/>
            <person name="Yi X."/>
            <person name="Zeng X."/>
            <person name="McReynolds L."/>
        </authorList>
    </citation>
    <scope>NUCLEOTIDE SEQUENCE</scope>
</reference>
<accession>Q86CZ1</accession>
<comment type="subcellular location">
    <subcellularLocation>
        <location evidence="2">Mitochondrion inner membrane</location>
        <topology evidence="2">Peripheral membrane protein</topology>
        <orientation evidence="2">Matrix side</orientation>
    </subcellularLocation>
</comment>
<keyword evidence="10" id="KW-0472">Membrane</keyword>
<comment type="function">
    <text evidence="1">Accessory subunit of the mitochondrial membrane respiratory chain NADH dehydrogenase (Complex I), that is believed not to be involved in catalysis. Complex I functions in the transfer of electrons from NADH to the respiratory chain. The immediate electron acceptor for the enzyme is believed to be ubiquinone.</text>
</comment>
<name>Q86CZ1_SCHJA</name>
<dbReference type="EMBL" id="FN314898">
    <property type="protein sequence ID" value="CAX70630.1"/>
    <property type="molecule type" value="mRNA"/>
</dbReference>
<dbReference type="AlphaFoldDB" id="Q86CZ1"/>
<sequence>MQSLKKSTLLTGLPVSKNPHIILTSLYNRILEVLAVMPEESSYRRHTNEIIQSRLNAVQKISDVPTLESTIDCGQIEEVILQARREYDLARNMLKWKPWEQLVEEAPHDQWKWPL</sequence>